<evidence type="ECO:0000313" key="1">
    <source>
        <dbReference type="EMBL" id="OOP74119.1"/>
    </source>
</evidence>
<sequence>MSLDIFKKENELDQGISIDECKFKIKEYLEKQEDINTSLDIFEKDYIAINKDYIKKFLTEELNFIVSYKDDEEIYSFENEGVRYKIIVKFNAFNRRGFVDLHINNKKFEYSFLAEYKDITFDKIYWEINKGWSEELRNNRTVPQENKKYWNNELKVVEEYYNNNYKKLIEMRNIKREELFNIVTGDDNKEIKYDNLKEFIKSKLEDIK</sequence>
<accession>A0A1S9N998</accession>
<organism evidence="1 2">
    <name type="scientific">Clostridium beijerinckii</name>
    <name type="common">Clostridium MP</name>
    <dbReference type="NCBI Taxonomy" id="1520"/>
    <lineage>
        <taxon>Bacteria</taxon>
        <taxon>Bacillati</taxon>
        <taxon>Bacillota</taxon>
        <taxon>Clostridia</taxon>
        <taxon>Eubacteriales</taxon>
        <taxon>Clostridiaceae</taxon>
        <taxon>Clostridium</taxon>
    </lineage>
</organism>
<proteinExistence type="predicted"/>
<dbReference type="Proteomes" id="UP000190959">
    <property type="component" value="Unassembled WGS sequence"/>
</dbReference>
<reference evidence="1 2" key="1">
    <citation type="submission" date="2017-02" db="EMBL/GenBank/DDBJ databases">
        <title>Genome sequence of Clostridium beijerinckii Br21.</title>
        <authorList>
            <person name="Fonseca B.C."/>
            <person name="Guazzaroni M.E."/>
            <person name="Riano-Pachon D.M."/>
            <person name="Reginatto V."/>
        </authorList>
    </citation>
    <scope>NUCLEOTIDE SEQUENCE [LARGE SCALE GENOMIC DNA]</scope>
    <source>
        <strain evidence="1 2">Br21</strain>
    </source>
</reference>
<protein>
    <submittedName>
        <fullName evidence="1">Uncharacterized protein</fullName>
    </submittedName>
</protein>
<gene>
    <name evidence="1" type="ORF">CBEIBR21_06370</name>
</gene>
<dbReference type="RefSeq" id="WP_078114961.1">
    <property type="nucleotide sequence ID" value="NZ_MWMH01000002.1"/>
</dbReference>
<dbReference type="AlphaFoldDB" id="A0A1S9N998"/>
<comment type="caution">
    <text evidence="1">The sequence shown here is derived from an EMBL/GenBank/DDBJ whole genome shotgun (WGS) entry which is preliminary data.</text>
</comment>
<dbReference type="EMBL" id="MWMH01000002">
    <property type="protein sequence ID" value="OOP74119.1"/>
    <property type="molecule type" value="Genomic_DNA"/>
</dbReference>
<name>A0A1S9N998_CLOBE</name>
<evidence type="ECO:0000313" key="2">
    <source>
        <dbReference type="Proteomes" id="UP000190959"/>
    </source>
</evidence>